<gene>
    <name evidence="2" type="ORF">U0042_00150</name>
</gene>
<organism evidence="2 3">
    <name type="scientific">Paraburkholderia kururiensis</name>
    <dbReference type="NCBI Taxonomy" id="984307"/>
    <lineage>
        <taxon>Bacteria</taxon>
        <taxon>Pseudomonadati</taxon>
        <taxon>Pseudomonadota</taxon>
        <taxon>Betaproteobacteria</taxon>
        <taxon>Burkholderiales</taxon>
        <taxon>Burkholderiaceae</taxon>
        <taxon>Paraburkholderia</taxon>
    </lineage>
</organism>
<evidence type="ECO:0000313" key="2">
    <source>
        <dbReference type="EMBL" id="WQD78171.1"/>
    </source>
</evidence>
<sequence>MKTDVRATGVHQWPPGATTYRILRSPPQEVDPEEDTYEALIRNELMRYGFSDAGRSTDEAHYLISVAHEARPVKVTVQAPAVECGGQQIVCGQPGSADGWMPGGAYLHRLTLRLVDARTGEEVYKVASTTRSGDGHSLHTMRYLLTSAFARFPYDRRDWQVKLRRDDDKTAAQVVSVKSVER</sequence>
<feature type="domain" description="DUF4136" evidence="1">
    <location>
        <begin position="18"/>
        <end position="154"/>
    </location>
</feature>
<evidence type="ECO:0000259" key="1">
    <source>
        <dbReference type="Pfam" id="PF13590"/>
    </source>
</evidence>
<protein>
    <submittedName>
        <fullName evidence="2">DUF4136 domain-containing protein</fullName>
    </submittedName>
</protein>
<proteinExistence type="predicted"/>
<accession>A0ABZ0WLL2</accession>
<dbReference type="Proteomes" id="UP001325479">
    <property type="component" value="Chromosome"/>
</dbReference>
<evidence type="ECO:0000313" key="3">
    <source>
        <dbReference type="Proteomes" id="UP001325479"/>
    </source>
</evidence>
<keyword evidence="3" id="KW-1185">Reference proteome</keyword>
<name>A0ABZ0WLL2_9BURK</name>
<dbReference type="Pfam" id="PF13590">
    <property type="entry name" value="DUF4136"/>
    <property type="match status" value="1"/>
</dbReference>
<dbReference type="EMBL" id="CP139965">
    <property type="protein sequence ID" value="WQD78171.1"/>
    <property type="molecule type" value="Genomic_DNA"/>
</dbReference>
<dbReference type="InterPro" id="IPR025411">
    <property type="entry name" value="DUF4136"/>
</dbReference>
<dbReference type="RefSeq" id="WP_157977958.1">
    <property type="nucleotide sequence ID" value="NZ_CP139965.1"/>
</dbReference>
<reference evidence="2 3" key="1">
    <citation type="submission" date="2023-12" db="EMBL/GenBank/DDBJ databases">
        <title>Genome sequencing and assembly of bacterial species from a model synthetic community.</title>
        <authorList>
            <person name="Hogle S.L."/>
        </authorList>
    </citation>
    <scope>NUCLEOTIDE SEQUENCE [LARGE SCALE GENOMIC DNA]</scope>
    <source>
        <strain evidence="2 3">HAMBI 2494</strain>
    </source>
</reference>